<dbReference type="Pfam" id="PF00440">
    <property type="entry name" value="TetR_N"/>
    <property type="match status" value="1"/>
</dbReference>
<evidence type="ECO:0000256" key="4">
    <source>
        <dbReference type="ARBA" id="ARBA00023163"/>
    </source>
</evidence>
<dbReference type="InterPro" id="IPR009057">
    <property type="entry name" value="Homeodomain-like_sf"/>
</dbReference>
<dbReference type="PROSITE" id="PS50977">
    <property type="entry name" value="HTH_TETR_2"/>
    <property type="match status" value="1"/>
</dbReference>
<keyword evidence="3 5" id="KW-0238">DNA-binding</keyword>
<proteinExistence type="predicted"/>
<evidence type="ECO:0000256" key="2">
    <source>
        <dbReference type="ARBA" id="ARBA00023015"/>
    </source>
</evidence>
<feature type="DNA-binding region" description="H-T-H motif" evidence="5">
    <location>
        <begin position="31"/>
        <end position="50"/>
    </location>
</feature>
<dbReference type="InterPro" id="IPR001647">
    <property type="entry name" value="HTH_TetR"/>
</dbReference>
<dbReference type="SUPFAM" id="SSF46689">
    <property type="entry name" value="Homeodomain-like"/>
    <property type="match status" value="1"/>
</dbReference>
<keyword evidence="2" id="KW-0805">Transcription regulation</keyword>
<dbReference type="RefSeq" id="WP_179773115.1">
    <property type="nucleotide sequence ID" value="NZ_JACCFK010000001.1"/>
</dbReference>
<evidence type="ECO:0000256" key="3">
    <source>
        <dbReference type="ARBA" id="ARBA00023125"/>
    </source>
</evidence>
<dbReference type="Pfam" id="PF13977">
    <property type="entry name" value="TetR_C_6"/>
    <property type="match status" value="1"/>
</dbReference>
<dbReference type="PANTHER" id="PTHR47506:SF6">
    <property type="entry name" value="HTH-TYPE TRANSCRIPTIONAL REPRESSOR NEMR"/>
    <property type="match status" value="1"/>
</dbReference>
<reference evidence="7 8" key="1">
    <citation type="submission" date="2020-07" db="EMBL/GenBank/DDBJ databases">
        <title>Sequencing the genomes of 1000 actinobacteria strains.</title>
        <authorList>
            <person name="Klenk H.-P."/>
        </authorList>
    </citation>
    <scope>NUCLEOTIDE SEQUENCE [LARGE SCALE GENOMIC DNA]</scope>
    <source>
        <strain evidence="7 8">DSM 104006</strain>
    </source>
</reference>
<evidence type="ECO:0000256" key="1">
    <source>
        <dbReference type="ARBA" id="ARBA00022491"/>
    </source>
</evidence>
<keyword evidence="1" id="KW-0678">Repressor</keyword>
<protein>
    <submittedName>
        <fullName evidence="7">AcrR family transcriptional regulator</fullName>
    </submittedName>
</protein>
<keyword evidence="4" id="KW-0804">Transcription</keyword>
<dbReference type="GO" id="GO:0003677">
    <property type="term" value="F:DNA binding"/>
    <property type="evidence" value="ECO:0007669"/>
    <property type="project" value="UniProtKB-UniRule"/>
</dbReference>
<dbReference type="Gene3D" id="1.10.357.10">
    <property type="entry name" value="Tetracycline Repressor, domain 2"/>
    <property type="match status" value="1"/>
</dbReference>
<name>A0A853B2S0_9PSEU</name>
<dbReference type="EMBL" id="JACCFK010000001">
    <property type="protein sequence ID" value="NYI88936.1"/>
    <property type="molecule type" value="Genomic_DNA"/>
</dbReference>
<feature type="domain" description="HTH tetR-type" evidence="6">
    <location>
        <begin position="8"/>
        <end position="68"/>
    </location>
</feature>
<evidence type="ECO:0000313" key="7">
    <source>
        <dbReference type="EMBL" id="NYI88936.1"/>
    </source>
</evidence>
<keyword evidence="8" id="KW-1185">Reference proteome</keyword>
<sequence length="200" mass="22215">MPRQVDHEARKTAIARALWRVAEARGLDRVSLREVATEAGISLGQLQHYFANRDEMMIFAMEFMGRKNVERVAARMMTLAEPTPRARLRAIAHEMVPIDDRAEAGSLMQLSFLLESARNESLRDFATRQAAGLRNTLEGIVALAIRSGDLSADCDPAEEAALLIALAQGLRSDFHLGALTAEQTVALMDRYLDRLLIQVN</sequence>
<dbReference type="SUPFAM" id="SSF48498">
    <property type="entry name" value="Tetracyclin repressor-like, C-terminal domain"/>
    <property type="match status" value="1"/>
</dbReference>
<dbReference type="Proteomes" id="UP000549616">
    <property type="component" value="Unassembled WGS sequence"/>
</dbReference>
<dbReference type="InterPro" id="IPR036271">
    <property type="entry name" value="Tet_transcr_reg_TetR-rel_C_sf"/>
</dbReference>
<comment type="caution">
    <text evidence="7">The sequence shown here is derived from an EMBL/GenBank/DDBJ whole genome shotgun (WGS) entry which is preliminary data.</text>
</comment>
<evidence type="ECO:0000259" key="6">
    <source>
        <dbReference type="PROSITE" id="PS50977"/>
    </source>
</evidence>
<dbReference type="AlphaFoldDB" id="A0A853B2S0"/>
<evidence type="ECO:0000256" key="5">
    <source>
        <dbReference type="PROSITE-ProRule" id="PRU00335"/>
    </source>
</evidence>
<evidence type="ECO:0000313" key="8">
    <source>
        <dbReference type="Proteomes" id="UP000549616"/>
    </source>
</evidence>
<accession>A0A853B2S0</accession>
<dbReference type="PANTHER" id="PTHR47506">
    <property type="entry name" value="TRANSCRIPTIONAL REGULATORY PROTEIN"/>
    <property type="match status" value="1"/>
</dbReference>
<gene>
    <name evidence="7" type="ORF">HNR02_002259</name>
</gene>
<organism evidence="7 8">
    <name type="scientific">Amycolatopsis endophytica</name>
    <dbReference type="NCBI Taxonomy" id="860233"/>
    <lineage>
        <taxon>Bacteria</taxon>
        <taxon>Bacillati</taxon>
        <taxon>Actinomycetota</taxon>
        <taxon>Actinomycetes</taxon>
        <taxon>Pseudonocardiales</taxon>
        <taxon>Pseudonocardiaceae</taxon>
        <taxon>Amycolatopsis</taxon>
    </lineage>
</organism>
<dbReference type="InterPro" id="IPR039538">
    <property type="entry name" value="BetI_C"/>
</dbReference>